<protein>
    <submittedName>
        <fullName evidence="1">Uncharacterized protein</fullName>
    </submittedName>
</protein>
<evidence type="ECO:0000313" key="1">
    <source>
        <dbReference type="EMBL" id="KOC63749.1"/>
    </source>
</evidence>
<gene>
    <name evidence="1" type="ORF">WH47_02288</name>
</gene>
<reference evidence="1 2" key="1">
    <citation type="submission" date="2015-07" db="EMBL/GenBank/DDBJ databases">
        <title>The genome of Habropoda laboriosa.</title>
        <authorList>
            <person name="Pan H."/>
            <person name="Kapheim K."/>
        </authorList>
    </citation>
    <scope>NUCLEOTIDE SEQUENCE [LARGE SCALE GENOMIC DNA]</scope>
    <source>
        <strain evidence="1">0110345459</strain>
    </source>
</reference>
<dbReference type="AlphaFoldDB" id="A0A0L7QYP8"/>
<name>A0A0L7QYP8_9HYME</name>
<proteinExistence type="predicted"/>
<dbReference type="PANTHER" id="PTHR47326">
    <property type="entry name" value="TRANSPOSABLE ELEMENT TC3 TRANSPOSASE-LIKE PROTEIN"/>
    <property type="match status" value="1"/>
</dbReference>
<dbReference type="EMBL" id="KQ414687">
    <property type="protein sequence ID" value="KOC63749.1"/>
    <property type="molecule type" value="Genomic_DNA"/>
</dbReference>
<dbReference type="PANTHER" id="PTHR47326:SF1">
    <property type="entry name" value="HTH PSQ-TYPE DOMAIN-CONTAINING PROTEIN"/>
    <property type="match status" value="1"/>
</dbReference>
<dbReference type="InterPro" id="IPR036397">
    <property type="entry name" value="RNaseH_sf"/>
</dbReference>
<organism evidence="1 2">
    <name type="scientific">Habropoda laboriosa</name>
    <dbReference type="NCBI Taxonomy" id="597456"/>
    <lineage>
        <taxon>Eukaryota</taxon>
        <taxon>Metazoa</taxon>
        <taxon>Ecdysozoa</taxon>
        <taxon>Arthropoda</taxon>
        <taxon>Hexapoda</taxon>
        <taxon>Insecta</taxon>
        <taxon>Pterygota</taxon>
        <taxon>Neoptera</taxon>
        <taxon>Endopterygota</taxon>
        <taxon>Hymenoptera</taxon>
        <taxon>Apocrita</taxon>
        <taxon>Aculeata</taxon>
        <taxon>Apoidea</taxon>
        <taxon>Anthophila</taxon>
        <taxon>Apidae</taxon>
        <taxon>Habropoda</taxon>
    </lineage>
</organism>
<dbReference type="STRING" id="597456.A0A0L7QYP8"/>
<feature type="non-terminal residue" evidence="1">
    <location>
        <position position="1"/>
    </location>
</feature>
<dbReference type="GO" id="GO:0003676">
    <property type="term" value="F:nucleic acid binding"/>
    <property type="evidence" value="ECO:0007669"/>
    <property type="project" value="InterPro"/>
</dbReference>
<accession>A0A0L7QYP8</accession>
<sequence length="81" mass="9348">SISCPARSPNLNSLEYYLRVHLKSVVYKMSVDNVEALRQRVDQSCRQIRVTPGLFERVRQSMMRRIHVCIEAGGGHSEQFL</sequence>
<evidence type="ECO:0000313" key="2">
    <source>
        <dbReference type="Proteomes" id="UP000053825"/>
    </source>
</evidence>
<keyword evidence="2" id="KW-1185">Reference proteome</keyword>
<dbReference type="Gene3D" id="3.30.420.10">
    <property type="entry name" value="Ribonuclease H-like superfamily/Ribonuclease H"/>
    <property type="match status" value="1"/>
</dbReference>
<dbReference type="Proteomes" id="UP000053825">
    <property type="component" value="Unassembled WGS sequence"/>
</dbReference>